<comment type="caution">
    <text evidence="2">The sequence shown here is derived from an EMBL/GenBank/DDBJ whole genome shotgun (WGS) entry which is preliminary data.</text>
</comment>
<organism evidence="2 3">
    <name type="scientific">Ditylenchus destructor</name>
    <dbReference type="NCBI Taxonomy" id="166010"/>
    <lineage>
        <taxon>Eukaryota</taxon>
        <taxon>Metazoa</taxon>
        <taxon>Ecdysozoa</taxon>
        <taxon>Nematoda</taxon>
        <taxon>Chromadorea</taxon>
        <taxon>Rhabditida</taxon>
        <taxon>Tylenchina</taxon>
        <taxon>Tylenchomorpha</taxon>
        <taxon>Sphaerularioidea</taxon>
        <taxon>Anguinidae</taxon>
        <taxon>Anguininae</taxon>
        <taxon>Ditylenchus</taxon>
    </lineage>
</organism>
<proteinExistence type="predicted"/>
<reference evidence="2" key="1">
    <citation type="submission" date="2022-01" db="EMBL/GenBank/DDBJ databases">
        <title>Genome Sequence Resource for Two Populations of Ditylenchus destructor, the Migratory Endoparasitic Phytonematode.</title>
        <authorList>
            <person name="Zhang H."/>
            <person name="Lin R."/>
            <person name="Xie B."/>
        </authorList>
    </citation>
    <scope>NUCLEOTIDE SEQUENCE</scope>
    <source>
        <strain evidence="2">BazhouSP</strain>
    </source>
</reference>
<keyword evidence="3" id="KW-1185">Reference proteome</keyword>
<sequence length="123" mass="13258">MSRVGVVAVAVVTVAVVAVAVVAVAVVAVAVVWVAVVWPAGQVDMERTASSPANVTMAPAAIVTMESASAHLDTWAQLVNRNTTIQTEWREEATFRTTLISGREEDRGHKFEWRTLSGELNRE</sequence>
<evidence type="ECO:0000313" key="3">
    <source>
        <dbReference type="Proteomes" id="UP001201812"/>
    </source>
</evidence>
<keyword evidence="1" id="KW-1133">Transmembrane helix</keyword>
<evidence type="ECO:0000313" key="2">
    <source>
        <dbReference type="EMBL" id="KAI1705283.1"/>
    </source>
</evidence>
<accession>A0AAD4QWA5</accession>
<protein>
    <submittedName>
        <fullName evidence="2">Uncharacterized protein</fullName>
    </submittedName>
</protein>
<feature type="transmembrane region" description="Helical" evidence="1">
    <location>
        <begin position="6"/>
        <end position="38"/>
    </location>
</feature>
<keyword evidence="1" id="KW-0812">Transmembrane</keyword>
<name>A0AAD4QWA5_9BILA</name>
<dbReference type="Proteomes" id="UP001201812">
    <property type="component" value="Unassembled WGS sequence"/>
</dbReference>
<evidence type="ECO:0000256" key="1">
    <source>
        <dbReference type="SAM" id="Phobius"/>
    </source>
</evidence>
<keyword evidence="1" id="KW-0472">Membrane</keyword>
<gene>
    <name evidence="2" type="ORF">DdX_13753</name>
</gene>
<dbReference type="AlphaFoldDB" id="A0AAD4QWA5"/>
<dbReference type="EMBL" id="JAKKPZ010000058">
    <property type="protein sequence ID" value="KAI1705283.1"/>
    <property type="molecule type" value="Genomic_DNA"/>
</dbReference>